<accession>A0A939LX55</accession>
<dbReference type="Proteomes" id="UP000664398">
    <property type="component" value="Unassembled WGS sequence"/>
</dbReference>
<feature type="chain" id="PRO_5039417118" description="Alpha/beta hydrolase family protein" evidence="1">
    <location>
        <begin position="23"/>
        <end position="395"/>
    </location>
</feature>
<feature type="signal peptide" evidence="1">
    <location>
        <begin position="1"/>
        <end position="22"/>
    </location>
</feature>
<keyword evidence="3" id="KW-1185">Reference proteome</keyword>
<evidence type="ECO:0000313" key="3">
    <source>
        <dbReference type="Proteomes" id="UP000664398"/>
    </source>
</evidence>
<dbReference type="EMBL" id="JAGDYL010000029">
    <property type="protein sequence ID" value="MBO1806335.1"/>
    <property type="molecule type" value="Genomic_DNA"/>
</dbReference>
<dbReference type="SUPFAM" id="SSF53474">
    <property type="entry name" value="alpha/beta-Hydrolases"/>
    <property type="match status" value="1"/>
</dbReference>
<comment type="caution">
    <text evidence="2">The sequence shown here is derived from an EMBL/GenBank/DDBJ whole genome shotgun (WGS) entry which is preliminary data.</text>
</comment>
<reference evidence="2" key="1">
    <citation type="submission" date="2021-03" db="EMBL/GenBank/DDBJ databases">
        <title>Leucobacter chromiisoli sp. nov., isolated from chromium-containing soil of chemical plant.</title>
        <authorList>
            <person name="Xu Z."/>
        </authorList>
    </citation>
    <scope>NUCLEOTIDE SEQUENCE</scope>
    <source>
        <strain evidence="2">A2</strain>
    </source>
</reference>
<dbReference type="InterPro" id="IPR029058">
    <property type="entry name" value="AB_hydrolase_fold"/>
</dbReference>
<dbReference type="RefSeq" id="WP_208046795.1">
    <property type="nucleotide sequence ID" value="NZ_JAGDYL010000029.1"/>
</dbReference>
<dbReference type="AlphaFoldDB" id="A0A939LX55"/>
<evidence type="ECO:0000256" key="1">
    <source>
        <dbReference type="SAM" id="SignalP"/>
    </source>
</evidence>
<gene>
    <name evidence="2" type="ORF">J4H91_13565</name>
</gene>
<protein>
    <recommendedName>
        <fullName evidence="4">Alpha/beta hydrolase family protein</fullName>
    </recommendedName>
</protein>
<evidence type="ECO:0000313" key="2">
    <source>
        <dbReference type="EMBL" id="MBO1806335.1"/>
    </source>
</evidence>
<sequence length="395" mass="42038">MAERGRRIAGALALGAVTAATAAAVAGGAIAVGTALARLAVTPARRPAEGVVVERVEHRDGAVAVRLRGEDAELPGRYSFLFDEGAGHARLGDVIEARAGAVVRPVVAVDRGELRPGARGRITGWWYTDPAELGLDCETIVYPTELGDARAWLVRPARAKKRRWAVHVHGRGALPEEAIRGAAPLARAGITSLIISYRNDPGAPAGQHGRYGVGLSESRDVDAAVAEALRRGAERVTLVGWSMGGTACLVSAARGAHAKSIDGVILDSPAVDWRSLLRHQAGGRRMPMPVADIGIRLLDRGLVRAGEPGGIPFESLTPEAFAHELMVPVLIHASTADTFVPSGPAERLAELRPDLVQLRLRDAGEHVKLWNVDPERWERVTEAFARALPRPAWRG</sequence>
<keyword evidence="1" id="KW-0732">Signal</keyword>
<proteinExistence type="predicted"/>
<name>A0A939LX55_9MICO</name>
<dbReference type="Gene3D" id="3.40.50.1820">
    <property type="entry name" value="alpha/beta hydrolase"/>
    <property type="match status" value="1"/>
</dbReference>
<organism evidence="2 3">
    <name type="scientific">Leucobacter ruminantium</name>
    <dbReference type="NCBI Taxonomy" id="1289170"/>
    <lineage>
        <taxon>Bacteria</taxon>
        <taxon>Bacillati</taxon>
        <taxon>Actinomycetota</taxon>
        <taxon>Actinomycetes</taxon>
        <taxon>Micrococcales</taxon>
        <taxon>Microbacteriaceae</taxon>
        <taxon>Leucobacter</taxon>
    </lineage>
</organism>
<evidence type="ECO:0008006" key="4">
    <source>
        <dbReference type="Google" id="ProtNLM"/>
    </source>
</evidence>